<evidence type="ECO:0000313" key="2">
    <source>
        <dbReference type="Proteomes" id="UP001595699"/>
    </source>
</evidence>
<organism evidence="1 2">
    <name type="scientific">Tenggerimyces flavus</name>
    <dbReference type="NCBI Taxonomy" id="1708749"/>
    <lineage>
        <taxon>Bacteria</taxon>
        <taxon>Bacillati</taxon>
        <taxon>Actinomycetota</taxon>
        <taxon>Actinomycetes</taxon>
        <taxon>Propionibacteriales</taxon>
        <taxon>Nocardioidaceae</taxon>
        <taxon>Tenggerimyces</taxon>
    </lineage>
</organism>
<reference evidence="2" key="1">
    <citation type="journal article" date="2019" name="Int. J. Syst. Evol. Microbiol.">
        <title>The Global Catalogue of Microorganisms (GCM) 10K type strain sequencing project: providing services to taxonomists for standard genome sequencing and annotation.</title>
        <authorList>
            <consortium name="The Broad Institute Genomics Platform"/>
            <consortium name="The Broad Institute Genome Sequencing Center for Infectious Disease"/>
            <person name="Wu L."/>
            <person name="Ma J."/>
        </authorList>
    </citation>
    <scope>NUCLEOTIDE SEQUENCE [LARGE SCALE GENOMIC DNA]</scope>
    <source>
        <strain evidence="2">CGMCC 4.7241</strain>
    </source>
</reference>
<accession>A0ABV7YFP7</accession>
<gene>
    <name evidence="1" type="ORF">ACFOUW_25275</name>
</gene>
<dbReference type="EMBL" id="JBHRZH010000023">
    <property type="protein sequence ID" value="MFC3764171.1"/>
    <property type="molecule type" value="Genomic_DNA"/>
</dbReference>
<dbReference type="InterPro" id="IPR036390">
    <property type="entry name" value="WH_DNA-bd_sf"/>
</dbReference>
<dbReference type="InterPro" id="IPR036388">
    <property type="entry name" value="WH-like_DNA-bd_sf"/>
</dbReference>
<dbReference type="CDD" id="cd00090">
    <property type="entry name" value="HTH_ARSR"/>
    <property type="match status" value="1"/>
</dbReference>
<evidence type="ECO:0000313" key="1">
    <source>
        <dbReference type="EMBL" id="MFC3764171.1"/>
    </source>
</evidence>
<dbReference type="RefSeq" id="WP_205114865.1">
    <property type="nucleotide sequence ID" value="NZ_JAFBCM010000001.1"/>
</dbReference>
<protein>
    <submittedName>
        <fullName evidence="1">Winged helix-turn-helix domain-containing protein</fullName>
    </submittedName>
</protein>
<name>A0ABV7YFP7_9ACTN</name>
<proteinExistence type="predicted"/>
<sequence length="151" mass="16782">MLPRRILEALTEPRTVDELANDLQINDARVLWHLERLAATGHVVGGERWQRTDVPVPDEAEPGPVTLVPEASVHDFVQAFADAEAGMFGSDYVQAGEEHASRMSTEQAAEFRDRLMALIAEYFAPGAGDRSGTKYGFRWVLTPVDLHPLRD</sequence>
<dbReference type="InterPro" id="IPR011991">
    <property type="entry name" value="ArsR-like_HTH"/>
</dbReference>
<comment type="caution">
    <text evidence="1">The sequence shown here is derived from an EMBL/GenBank/DDBJ whole genome shotgun (WGS) entry which is preliminary data.</text>
</comment>
<keyword evidence="2" id="KW-1185">Reference proteome</keyword>
<dbReference type="SUPFAM" id="SSF46785">
    <property type="entry name" value="Winged helix' DNA-binding domain"/>
    <property type="match status" value="1"/>
</dbReference>
<dbReference type="Proteomes" id="UP001595699">
    <property type="component" value="Unassembled WGS sequence"/>
</dbReference>
<dbReference type="Gene3D" id="1.10.10.10">
    <property type="entry name" value="Winged helix-like DNA-binding domain superfamily/Winged helix DNA-binding domain"/>
    <property type="match status" value="1"/>
</dbReference>